<dbReference type="InterPro" id="IPR016024">
    <property type="entry name" value="ARM-type_fold"/>
</dbReference>
<protein>
    <submittedName>
        <fullName evidence="3">Reticulocyte binding 2, putative</fullName>
    </submittedName>
</protein>
<dbReference type="OrthoDB" id="27187at2759"/>
<feature type="region of interest" description="Disordered" evidence="2">
    <location>
        <begin position="1366"/>
        <end position="1392"/>
    </location>
</feature>
<dbReference type="GeneID" id="39875067"/>
<dbReference type="VEuPathDB" id="PiroplasmaDB:BOVATA_027900"/>
<dbReference type="Gene3D" id="1.25.10.10">
    <property type="entry name" value="Leucine-rich Repeat Variant"/>
    <property type="match status" value="1"/>
</dbReference>
<dbReference type="InterPro" id="IPR027165">
    <property type="entry name" value="CND3"/>
</dbReference>
<gene>
    <name evidence="3" type="ORF">BOVATA_027900</name>
</gene>
<dbReference type="EMBL" id="BDSA01000003">
    <property type="protein sequence ID" value="GBE61297.1"/>
    <property type="molecule type" value="Genomic_DNA"/>
</dbReference>
<organism evidence="3 4">
    <name type="scientific">Babesia ovata</name>
    <dbReference type="NCBI Taxonomy" id="189622"/>
    <lineage>
        <taxon>Eukaryota</taxon>
        <taxon>Sar</taxon>
        <taxon>Alveolata</taxon>
        <taxon>Apicomplexa</taxon>
        <taxon>Aconoidasida</taxon>
        <taxon>Piroplasmida</taxon>
        <taxon>Babesiidae</taxon>
        <taxon>Babesia</taxon>
    </lineage>
</organism>
<name>A0A2H6KE85_9APIC</name>
<sequence length="1405" mass="155899">MARSAVGESLARINPAKRDHGETASSDDVASVQGVPGSNSNMRNDTVEAIRHGRDGVMLNIAKVPISEDGATKRRAKYTKHGGGRNADSSSSESFSKSAAVTHGSTSKLRRGAKLFAHAGGPFLRKLEAYHDAFLKSVSRVYNSDMSVDAALAITFVPLKEVIEALPKQKAATSAQNGDHCELFAEYVYRDALLCACYMGKARAANGPDDGLEPLAEFLYCHIMRVDYLLENHATPKGAELLDSQRVIPTSPRTVVRVWEALLSLSLAKDRKLRMAFSTVTYHIMRLACKDEIEVPHKLFTKHADTFVSLLADPNKELRYRCLQLLEHFQDERVKGEMLKYTADPAAIVRAGAVTFMDVPPTLEEALPVLRKLIARLADVSKDVRSGVYKKLGAVYSVIPVEMCTQIMCYGLAEEAPSMKRAFLHMLSSWINNCGGLIGFLSDMISQTDDLTVLENAISFYMKGTGFLSSFSIRSDKGSGGEGNGIGSDGVGGTEAEEDADNIVAYMKRFKTLSPAEMVLVNVFYQNHALPEEVKLINMIDIISYAHFVLTTFCNMPDDSDQASQSTMSAGADDDSQFVDAVESNQSAAVHKYASEDSERMKKMYWNKCLVSHALRALLVIAHCHAIEDSYQVALTETFCDKILLHSPVRSNITGLMADLVAQTTLGNNSYSHALPSRWLKGGVTFAATSLLRYVYARKFRLDGKFIGDDPQMEKRHFEVSVTRKVLSIISDIKDPFQTSGISNISIRREELERMELQKIKGFDPTSYSIEHLSLIDAKLREQMEQTWTQQAELENVKSASKEKQQQQEMLQQQEEALLVLLEKQQAFATVIRNCLKERWTRIMAIVEAFLGQTQSNCSEDAGLAEFPRAILLPQMAFFCATVVKWRDQSITDQYCDVLTSKCLGTWCMLNKGRVELWRQLNAFHVALKGALAILEGCLNQAAAESEASSDAIRRRIEMQTLRCEMYMTTLTDLLVTNVELQQGAAGEDAANVELIEELKDTLWGIVNCTVKSSKYVQSLAIRLGCRLLLTEFLRSKQERVQSPQTAEEKQCSDDITVVRLRGILEMAFVAPAAARHMIADFKFTKSTRYVPITAEDKNIIVSMCALYPTLSYRHLRNFHKVLEQVLMRSVHHALQLELRMVGFARLISFAVQTVLHRSPLYFSLETFAKYFKWLLLITIDKGPILADRGGFMSLIGALISMFVTRNVAALLDRFGLSGPGGAGDDEPRSMSDLCALANPALGLLDLRDMLLLLNYIKSQGGFVKAKANVKVVDDLIELISNQMRKLATLHAKDLVNSDGGVSVIPGEPPQIVFSTDDSTAFSDLVDAYDAYISSLGPRELCALLVEIEDEKPAVVETEPVASRRMTRSGRGARLSQFDMEEHDGDDLSDASITFADDDEDFVVK</sequence>
<evidence type="ECO:0000256" key="1">
    <source>
        <dbReference type="SAM" id="Coils"/>
    </source>
</evidence>
<dbReference type="GO" id="GO:0000796">
    <property type="term" value="C:condensin complex"/>
    <property type="evidence" value="ECO:0007669"/>
    <property type="project" value="InterPro"/>
</dbReference>
<feature type="compositionally biased region" description="Basic residues" evidence="2">
    <location>
        <begin position="73"/>
        <end position="83"/>
    </location>
</feature>
<keyword evidence="4" id="KW-1185">Reference proteome</keyword>
<dbReference type="PANTHER" id="PTHR14418">
    <property type="entry name" value="CONDENSIN COMPLEX SUBUNIT 3-RELATED"/>
    <property type="match status" value="1"/>
</dbReference>
<dbReference type="PANTHER" id="PTHR14418:SF5">
    <property type="entry name" value="CONDENSIN COMPLEX SUBUNIT 3"/>
    <property type="match status" value="1"/>
</dbReference>
<accession>A0A2H6KE85</accession>
<feature type="region of interest" description="Disordered" evidence="2">
    <location>
        <begin position="70"/>
        <end position="103"/>
    </location>
</feature>
<evidence type="ECO:0000313" key="4">
    <source>
        <dbReference type="Proteomes" id="UP000236319"/>
    </source>
</evidence>
<comment type="caution">
    <text evidence="3">The sequence shown here is derived from an EMBL/GenBank/DDBJ whole genome shotgun (WGS) entry which is preliminary data.</text>
</comment>
<dbReference type="GO" id="GO:0007076">
    <property type="term" value="P:mitotic chromosome condensation"/>
    <property type="evidence" value="ECO:0007669"/>
    <property type="project" value="InterPro"/>
</dbReference>
<feature type="compositionally biased region" description="Acidic residues" evidence="2">
    <location>
        <begin position="1379"/>
        <end position="1389"/>
    </location>
</feature>
<dbReference type="RefSeq" id="XP_028867540.1">
    <property type="nucleotide sequence ID" value="XM_029011707.1"/>
</dbReference>
<evidence type="ECO:0000313" key="3">
    <source>
        <dbReference type="EMBL" id="GBE61297.1"/>
    </source>
</evidence>
<feature type="region of interest" description="Disordered" evidence="2">
    <location>
        <begin position="1"/>
        <end position="44"/>
    </location>
</feature>
<dbReference type="InterPro" id="IPR011989">
    <property type="entry name" value="ARM-like"/>
</dbReference>
<proteinExistence type="predicted"/>
<feature type="coiled-coil region" evidence="1">
    <location>
        <begin position="794"/>
        <end position="824"/>
    </location>
</feature>
<dbReference type="SUPFAM" id="SSF48371">
    <property type="entry name" value="ARM repeat"/>
    <property type="match status" value="1"/>
</dbReference>
<keyword evidence="1" id="KW-0175">Coiled coil</keyword>
<reference evidence="3 4" key="1">
    <citation type="journal article" date="2017" name="BMC Genomics">
        <title>Whole-genome assembly of Babesia ovata and comparative genomics between closely related pathogens.</title>
        <authorList>
            <person name="Yamagishi J."/>
            <person name="Asada M."/>
            <person name="Hakimi H."/>
            <person name="Tanaka T.Q."/>
            <person name="Sugimoto C."/>
            <person name="Kawazu S."/>
        </authorList>
    </citation>
    <scope>NUCLEOTIDE SEQUENCE [LARGE SCALE GENOMIC DNA]</scope>
    <source>
        <strain evidence="3 4">Miyake</strain>
    </source>
</reference>
<dbReference type="GO" id="GO:0000793">
    <property type="term" value="C:condensed chromosome"/>
    <property type="evidence" value="ECO:0007669"/>
    <property type="project" value="TreeGrafter"/>
</dbReference>
<evidence type="ECO:0000256" key="2">
    <source>
        <dbReference type="SAM" id="MobiDB-lite"/>
    </source>
</evidence>
<feature type="compositionally biased region" description="Low complexity" evidence="2">
    <location>
        <begin position="89"/>
        <end position="98"/>
    </location>
</feature>
<dbReference type="Proteomes" id="UP000236319">
    <property type="component" value="Unassembled WGS sequence"/>
</dbReference>